<evidence type="ECO:0000256" key="3">
    <source>
        <dbReference type="ARBA" id="ARBA00022475"/>
    </source>
</evidence>
<gene>
    <name evidence="11" type="primary">siaT</name>
    <name evidence="11" type="ORF">H0A61_00445</name>
</gene>
<keyword evidence="3" id="KW-1003">Cell membrane</keyword>
<dbReference type="KEGG" id="kme:H0A61_00445"/>
<dbReference type="EMBL" id="CP059066">
    <property type="protein sequence ID" value="QSQ08125.1"/>
    <property type="molecule type" value="Genomic_DNA"/>
</dbReference>
<dbReference type="InterPro" id="IPR055348">
    <property type="entry name" value="DctQ"/>
</dbReference>
<keyword evidence="5 9" id="KW-0812">Transmembrane</keyword>
<dbReference type="InterPro" id="IPR007387">
    <property type="entry name" value="TRAP_DctQ"/>
</dbReference>
<feature type="transmembrane region" description="Helical" evidence="9">
    <location>
        <begin position="50"/>
        <end position="67"/>
    </location>
</feature>
<keyword evidence="6 9" id="KW-1133">Transmembrane helix</keyword>
<evidence type="ECO:0000256" key="9">
    <source>
        <dbReference type="SAM" id="Phobius"/>
    </source>
</evidence>
<evidence type="ECO:0000313" key="12">
    <source>
        <dbReference type="Proteomes" id="UP000662904"/>
    </source>
</evidence>
<feature type="transmembrane region" description="Helical" evidence="9">
    <location>
        <begin position="88"/>
        <end position="110"/>
    </location>
</feature>
<evidence type="ECO:0000259" key="10">
    <source>
        <dbReference type="Pfam" id="PF04290"/>
    </source>
</evidence>
<feature type="transmembrane region" description="Helical" evidence="9">
    <location>
        <begin position="130"/>
        <end position="148"/>
    </location>
</feature>
<accession>A0A8A0RIL4</accession>
<evidence type="ECO:0000256" key="5">
    <source>
        <dbReference type="ARBA" id="ARBA00022692"/>
    </source>
</evidence>
<evidence type="ECO:0000313" key="11">
    <source>
        <dbReference type="EMBL" id="QSQ08125.1"/>
    </source>
</evidence>
<dbReference type="PANTHER" id="PTHR35011:SF11">
    <property type="entry name" value="TRAP TRANSPORTER SMALL PERMEASE PROTEIN"/>
    <property type="match status" value="1"/>
</dbReference>
<dbReference type="GO" id="GO:0015740">
    <property type="term" value="P:C4-dicarboxylate transport"/>
    <property type="evidence" value="ECO:0007669"/>
    <property type="project" value="TreeGrafter"/>
</dbReference>
<dbReference type="GO" id="GO:0005886">
    <property type="term" value="C:plasma membrane"/>
    <property type="evidence" value="ECO:0007669"/>
    <property type="project" value="UniProtKB-SubCell"/>
</dbReference>
<sequence>MELFGKILDRVNRFVEYFVSFLLVIMVIVVFLQVIFRFVIKSSLPWSEELARYILVWISFLGASIGVKRQSHIGVEAVTNLLPFKAKNVVAVTANAFASIFFIIMIIWGYKLVGIVSRQVSPAMEISMGIPYSAIFFSGILMFAYSIYNFSVIAKRMREGAR</sequence>
<reference evidence="11" key="1">
    <citation type="submission" date="2020-07" db="EMBL/GenBank/DDBJ databases">
        <title>Koleobacter methoxysyntrophicus gen. nov., sp. nov., a novel anaerobic bacterium isolated from deep subsurface oil field and proposal of Koleobacterales ord. nov. in the phylum Firmicutes.</title>
        <authorList>
            <person name="Sakamoto S."/>
            <person name="Tamaki H."/>
        </authorList>
    </citation>
    <scope>NUCLEOTIDE SEQUENCE</scope>
    <source>
        <strain evidence="11">NRmbB1</strain>
    </source>
</reference>
<keyword evidence="7 9" id="KW-0472">Membrane</keyword>
<comment type="subcellular location">
    <subcellularLocation>
        <location evidence="1">Cell inner membrane</location>
        <topology evidence="1">Multi-pass membrane protein</topology>
    </subcellularLocation>
</comment>
<comment type="similarity">
    <text evidence="8">Belongs to the TRAP transporter small permease family.</text>
</comment>
<feature type="transmembrane region" description="Helical" evidence="9">
    <location>
        <begin position="14"/>
        <end position="38"/>
    </location>
</feature>
<keyword evidence="4" id="KW-0997">Cell inner membrane</keyword>
<organism evidence="11 12">
    <name type="scientific">Koleobacter methoxysyntrophicus</name>
    <dbReference type="NCBI Taxonomy" id="2751313"/>
    <lineage>
        <taxon>Bacteria</taxon>
        <taxon>Bacillati</taxon>
        <taxon>Bacillota</taxon>
        <taxon>Clostridia</taxon>
        <taxon>Koleobacterales</taxon>
        <taxon>Koleobacteraceae</taxon>
        <taxon>Koleobacter</taxon>
    </lineage>
</organism>
<evidence type="ECO:0000256" key="1">
    <source>
        <dbReference type="ARBA" id="ARBA00004429"/>
    </source>
</evidence>
<keyword evidence="12" id="KW-1185">Reference proteome</keyword>
<dbReference type="AlphaFoldDB" id="A0A8A0RIL4"/>
<dbReference type="Proteomes" id="UP000662904">
    <property type="component" value="Chromosome"/>
</dbReference>
<dbReference type="GO" id="GO:0022857">
    <property type="term" value="F:transmembrane transporter activity"/>
    <property type="evidence" value="ECO:0007669"/>
    <property type="project" value="TreeGrafter"/>
</dbReference>
<name>A0A8A0RIL4_9FIRM</name>
<feature type="domain" description="Tripartite ATP-independent periplasmic transporters DctQ component" evidence="10">
    <location>
        <begin position="26"/>
        <end position="151"/>
    </location>
</feature>
<dbReference type="PANTHER" id="PTHR35011">
    <property type="entry name" value="2,3-DIKETO-L-GULONATE TRAP TRANSPORTER SMALL PERMEASE PROTEIN YIAM"/>
    <property type="match status" value="1"/>
</dbReference>
<protein>
    <submittedName>
        <fullName evidence="11">Sialic acid TRAP transporter permease protein SiaT</fullName>
    </submittedName>
</protein>
<dbReference type="Pfam" id="PF04290">
    <property type="entry name" value="DctQ"/>
    <property type="match status" value="1"/>
</dbReference>
<evidence type="ECO:0000256" key="7">
    <source>
        <dbReference type="ARBA" id="ARBA00023136"/>
    </source>
</evidence>
<dbReference type="RefSeq" id="WP_206708358.1">
    <property type="nucleotide sequence ID" value="NZ_CP059066.1"/>
</dbReference>
<evidence type="ECO:0000256" key="6">
    <source>
        <dbReference type="ARBA" id="ARBA00022989"/>
    </source>
</evidence>
<evidence type="ECO:0000256" key="8">
    <source>
        <dbReference type="ARBA" id="ARBA00038436"/>
    </source>
</evidence>
<proteinExistence type="inferred from homology"/>
<keyword evidence="2" id="KW-0813">Transport</keyword>
<evidence type="ECO:0000256" key="4">
    <source>
        <dbReference type="ARBA" id="ARBA00022519"/>
    </source>
</evidence>
<evidence type="ECO:0000256" key="2">
    <source>
        <dbReference type="ARBA" id="ARBA00022448"/>
    </source>
</evidence>